<feature type="region of interest" description="Disordered" evidence="1">
    <location>
        <begin position="28"/>
        <end position="123"/>
    </location>
</feature>
<reference evidence="2" key="1">
    <citation type="submission" date="2023-12" db="EMBL/GenBank/DDBJ databases">
        <title>Genome assembly of Anisodus tanguticus.</title>
        <authorList>
            <person name="Wang Y.-J."/>
        </authorList>
    </citation>
    <scope>NUCLEOTIDE SEQUENCE</scope>
    <source>
        <strain evidence="2">KB-2021</strain>
        <tissue evidence="2">Leaf</tissue>
    </source>
</reference>
<keyword evidence="3" id="KW-1185">Reference proteome</keyword>
<comment type="caution">
    <text evidence="2">The sequence shown here is derived from an EMBL/GenBank/DDBJ whole genome shotgun (WGS) entry which is preliminary data.</text>
</comment>
<dbReference type="AlphaFoldDB" id="A0AAE1S1F1"/>
<evidence type="ECO:0000313" key="3">
    <source>
        <dbReference type="Proteomes" id="UP001291623"/>
    </source>
</evidence>
<dbReference type="EMBL" id="JAVYJV010000010">
    <property type="protein sequence ID" value="KAK4361605.1"/>
    <property type="molecule type" value="Genomic_DNA"/>
</dbReference>
<organism evidence="2 3">
    <name type="scientific">Anisodus tanguticus</name>
    <dbReference type="NCBI Taxonomy" id="243964"/>
    <lineage>
        <taxon>Eukaryota</taxon>
        <taxon>Viridiplantae</taxon>
        <taxon>Streptophyta</taxon>
        <taxon>Embryophyta</taxon>
        <taxon>Tracheophyta</taxon>
        <taxon>Spermatophyta</taxon>
        <taxon>Magnoliopsida</taxon>
        <taxon>eudicotyledons</taxon>
        <taxon>Gunneridae</taxon>
        <taxon>Pentapetalae</taxon>
        <taxon>asterids</taxon>
        <taxon>lamiids</taxon>
        <taxon>Solanales</taxon>
        <taxon>Solanaceae</taxon>
        <taxon>Solanoideae</taxon>
        <taxon>Hyoscyameae</taxon>
        <taxon>Anisodus</taxon>
    </lineage>
</organism>
<accession>A0AAE1S1F1</accession>
<protein>
    <submittedName>
        <fullName evidence="2">Uncharacterized protein</fullName>
    </submittedName>
</protein>
<dbReference type="Proteomes" id="UP001291623">
    <property type="component" value="Unassembled WGS sequence"/>
</dbReference>
<name>A0AAE1S1F1_9SOLA</name>
<sequence length="123" mass="13383">MNPIRICPRSLSQLSSPTNFHKITHIASTQLQHHRQARNYSSDDKPPEFPAVPQPDKPSESSEVPSAPNFDHNPTPAATRNPALKDDLYGSGAAIPQQGSKSKVRQPHGAEVKIPTPPESGYT</sequence>
<gene>
    <name evidence="2" type="ORF">RND71_020557</name>
</gene>
<evidence type="ECO:0000256" key="1">
    <source>
        <dbReference type="SAM" id="MobiDB-lite"/>
    </source>
</evidence>
<proteinExistence type="predicted"/>
<evidence type="ECO:0000313" key="2">
    <source>
        <dbReference type="EMBL" id="KAK4361605.1"/>
    </source>
</evidence>